<proteinExistence type="inferred from homology"/>
<dbReference type="EMBL" id="AP023098">
    <property type="protein sequence ID" value="BCE82992.1"/>
    <property type="molecule type" value="Genomic_DNA"/>
</dbReference>
<evidence type="ECO:0000313" key="6">
    <source>
        <dbReference type="EMBL" id="BCE41150.1"/>
    </source>
</evidence>
<evidence type="ECO:0000313" key="5">
    <source>
        <dbReference type="EMBL" id="BCE32365.1"/>
    </source>
</evidence>
<keyword evidence="3" id="KW-0812">Transmembrane</keyword>
<evidence type="ECO:0000313" key="7">
    <source>
        <dbReference type="EMBL" id="BCE82992.1"/>
    </source>
</evidence>
<keyword evidence="2" id="KW-0175">Coiled coil</keyword>
<keyword evidence="3" id="KW-1133">Transmembrane helix</keyword>
<dbReference type="EMBL" id="AP023093">
    <property type="protein sequence ID" value="BCE41150.1"/>
    <property type="molecule type" value="Genomic_DNA"/>
</dbReference>
<accession>A0A809Y0R5</accession>
<reference evidence="7" key="3">
    <citation type="submission" date="2020-05" db="EMBL/GenBank/DDBJ databases">
        <title>Complete genome sequence of Bradyrhizobium diazoefficiens XF9 isolated from soybean nodule.</title>
        <authorList>
            <person name="Noda R."/>
            <person name="Kakizaki K."/>
            <person name="Minamisawa K."/>
        </authorList>
    </citation>
    <scope>NUCLEOTIDE SEQUENCE</scope>
    <source>
        <strain evidence="7">XF9</strain>
    </source>
</reference>
<dbReference type="GO" id="GO:0022857">
    <property type="term" value="F:transmembrane transporter activity"/>
    <property type="evidence" value="ECO:0007669"/>
    <property type="project" value="InterPro"/>
</dbReference>
<reference evidence="5" key="1">
    <citation type="submission" date="2020-05" db="EMBL/GenBank/DDBJ databases">
        <title>Complete genome sequence of Bradyrhizobium diazoefficiens XF2 isolated from soybean nodule.</title>
        <authorList>
            <person name="Noda R."/>
            <person name="Kakizaki K."/>
            <person name="Minamisawa K."/>
        </authorList>
    </citation>
    <scope>NUCLEOTIDE SEQUENCE</scope>
    <source>
        <strain evidence="5">XF2</strain>
    </source>
</reference>
<evidence type="ECO:0000259" key="4">
    <source>
        <dbReference type="Pfam" id="PF25917"/>
    </source>
</evidence>
<dbReference type="GO" id="GO:0016020">
    <property type="term" value="C:membrane"/>
    <property type="evidence" value="ECO:0007669"/>
    <property type="project" value="InterPro"/>
</dbReference>
<keyword evidence="3" id="KW-0472">Membrane</keyword>
<protein>
    <submittedName>
        <fullName evidence="5">Hemolysin D</fullName>
    </submittedName>
</protein>
<dbReference type="NCBIfam" id="TIGR01730">
    <property type="entry name" value="RND_mfp"/>
    <property type="match status" value="1"/>
</dbReference>
<dbReference type="AlphaFoldDB" id="A0A809Y0R5"/>
<reference evidence="6" key="2">
    <citation type="submission" date="2020-05" db="EMBL/GenBank/DDBJ databases">
        <title>Complete genome sequence of Bradyrhizobium diazoefficiens XF3 isolated from soybean nodule.</title>
        <authorList>
            <person name="Noda R."/>
            <person name="Kakizaki K."/>
            <person name="Minamisawa K."/>
        </authorList>
    </citation>
    <scope>NUCLEOTIDE SEQUENCE</scope>
    <source>
        <strain evidence="6">XF3</strain>
    </source>
</reference>
<gene>
    <name evidence="5" type="ORF">XF2B_61340</name>
    <name evidence="6" type="ORF">XF3B_61810</name>
    <name evidence="7" type="ORF">XF9B_44130</name>
</gene>
<dbReference type="SUPFAM" id="SSF111369">
    <property type="entry name" value="HlyD-like secretion proteins"/>
    <property type="match status" value="1"/>
</dbReference>
<dbReference type="Gene3D" id="2.40.30.170">
    <property type="match status" value="1"/>
</dbReference>
<dbReference type="InterPro" id="IPR050393">
    <property type="entry name" value="MFP_Efflux_Pump"/>
</dbReference>
<feature type="domain" description="Multidrug resistance protein MdtA-like barrel-sandwich hybrid" evidence="4">
    <location>
        <begin position="61"/>
        <end position="185"/>
    </location>
</feature>
<dbReference type="InterPro" id="IPR006143">
    <property type="entry name" value="RND_pump_MFP"/>
</dbReference>
<name>A0A809Y0R5_9BRAD</name>
<dbReference type="InterPro" id="IPR058625">
    <property type="entry name" value="MdtA-like_BSH"/>
</dbReference>
<comment type="similarity">
    <text evidence="1">Belongs to the membrane fusion protein (MFP) (TC 8.A.1) family.</text>
</comment>
<evidence type="ECO:0000256" key="1">
    <source>
        <dbReference type="ARBA" id="ARBA00009477"/>
    </source>
</evidence>
<dbReference type="Pfam" id="PF25917">
    <property type="entry name" value="BSH_RND"/>
    <property type="match status" value="1"/>
</dbReference>
<dbReference type="EMBL" id="AP023092">
    <property type="protein sequence ID" value="BCE32365.1"/>
    <property type="molecule type" value="Genomic_DNA"/>
</dbReference>
<dbReference type="RefSeq" id="WP_182872105.1">
    <property type="nucleotide sequence ID" value="NZ_AP022639.1"/>
</dbReference>
<dbReference type="PANTHER" id="PTHR30367:SF1">
    <property type="entry name" value="MULTIDRUG RESISTANCE PROTEIN MDTN"/>
    <property type="match status" value="1"/>
</dbReference>
<evidence type="ECO:0000256" key="2">
    <source>
        <dbReference type="SAM" id="Coils"/>
    </source>
</evidence>
<feature type="transmembrane region" description="Helical" evidence="3">
    <location>
        <begin position="33"/>
        <end position="51"/>
    </location>
</feature>
<organism evidence="5">
    <name type="scientific">Bradyrhizobium diazoefficiens</name>
    <dbReference type="NCBI Taxonomy" id="1355477"/>
    <lineage>
        <taxon>Bacteria</taxon>
        <taxon>Pseudomonadati</taxon>
        <taxon>Pseudomonadota</taxon>
        <taxon>Alphaproteobacteria</taxon>
        <taxon>Hyphomicrobiales</taxon>
        <taxon>Nitrobacteraceae</taxon>
        <taxon>Bradyrhizobium</taxon>
    </lineage>
</organism>
<feature type="coiled-coil region" evidence="2">
    <location>
        <begin position="133"/>
        <end position="160"/>
    </location>
</feature>
<dbReference type="PANTHER" id="PTHR30367">
    <property type="entry name" value="P-HYDROXYBENZOIC ACID EFFLUX PUMP SUBUNIT AAEA-RELATED"/>
    <property type="match status" value="1"/>
</dbReference>
<evidence type="ECO:0000256" key="3">
    <source>
        <dbReference type="SAM" id="Phobius"/>
    </source>
</evidence>
<dbReference type="Gene3D" id="2.40.50.100">
    <property type="match status" value="1"/>
</dbReference>
<sequence length="313" mass="33789">MMIALMALYLALLFTLVWVGAIRFNAFWKASPLVVLLLLNIGLFIPMGWGAPQGKALVYRNAVSIVPDVAGEVMDVPVRPNAPLKQGDVLFRIDPTPYDAQVKAIEAQLKLSSTRLTQMTSLYERDAGRGFDVEQRQSEVDQLKAQLQNAQWNLDKTVVRAPADGYVTNVALRKGARVGNLSAAPVMAFIDTSATQVAVEIDQINARYVAPGDAVEIAFKYVPGRVLSGKVESVLQAVATGQTQVSGAAVAPKGIETVPFVVRVALDDAELAKVLPAGATGTAAIFTDHVKVSHVIRRVLLRQISIIDYVNPF</sequence>